<evidence type="ECO:0000313" key="2">
    <source>
        <dbReference type="Proteomes" id="UP001283361"/>
    </source>
</evidence>
<sequence>MELVGESDESTRNTWTEVNKFAWDRKRFEGFVSGPYLNQVEKGQDDVTAWFSDPRRMIPADFSPHFRNIFLLGVKLKGLPLNTNTHSGPDILYLDDRPQSRRSGQGLGPIGWCSGSVRGQRFRSEVKI</sequence>
<organism evidence="1 2">
    <name type="scientific">Elysia crispata</name>
    <name type="common">lettuce slug</name>
    <dbReference type="NCBI Taxonomy" id="231223"/>
    <lineage>
        <taxon>Eukaryota</taxon>
        <taxon>Metazoa</taxon>
        <taxon>Spiralia</taxon>
        <taxon>Lophotrochozoa</taxon>
        <taxon>Mollusca</taxon>
        <taxon>Gastropoda</taxon>
        <taxon>Heterobranchia</taxon>
        <taxon>Euthyneura</taxon>
        <taxon>Panpulmonata</taxon>
        <taxon>Sacoglossa</taxon>
        <taxon>Placobranchoidea</taxon>
        <taxon>Plakobranchidae</taxon>
        <taxon>Elysia</taxon>
    </lineage>
</organism>
<gene>
    <name evidence="1" type="ORF">RRG08_027263</name>
</gene>
<name>A0AAE0ZRD8_9GAST</name>
<dbReference type="EMBL" id="JAWDGP010003485">
    <property type="protein sequence ID" value="KAK3773928.1"/>
    <property type="molecule type" value="Genomic_DNA"/>
</dbReference>
<protein>
    <submittedName>
        <fullName evidence="1">Uncharacterized protein</fullName>
    </submittedName>
</protein>
<keyword evidence="2" id="KW-1185">Reference proteome</keyword>
<dbReference type="AlphaFoldDB" id="A0AAE0ZRD8"/>
<reference evidence="1" key="1">
    <citation type="journal article" date="2023" name="G3 (Bethesda)">
        <title>A reference genome for the long-term kleptoplast-retaining sea slug Elysia crispata morphotype clarki.</title>
        <authorList>
            <person name="Eastman K.E."/>
            <person name="Pendleton A.L."/>
            <person name="Shaikh M.A."/>
            <person name="Suttiyut T."/>
            <person name="Ogas R."/>
            <person name="Tomko P."/>
            <person name="Gavelis G."/>
            <person name="Widhalm J.R."/>
            <person name="Wisecaver J.H."/>
        </authorList>
    </citation>
    <scope>NUCLEOTIDE SEQUENCE</scope>
    <source>
        <strain evidence="1">ECLA1</strain>
    </source>
</reference>
<proteinExistence type="predicted"/>
<evidence type="ECO:0000313" key="1">
    <source>
        <dbReference type="EMBL" id="KAK3773928.1"/>
    </source>
</evidence>
<accession>A0AAE0ZRD8</accession>
<dbReference type="Proteomes" id="UP001283361">
    <property type="component" value="Unassembled WGS sequence"/>
</dbReference>
<comment type="caution">
    <text evidence="1">The sequence shown here is derived from an EMBL/GenBank/DDBJ whole genome shotgun (WGS) entry which is preliminary data.</text>
</comment>